<dbReference type="Proteomes" id="UP000182444">
    <property type="component" value="Chromosome 1F"/>
</dbReference>
<evidence type="ECO:0000313" key="2">
    <source>
        <dbReference type="Proteomes" id="UP000182444"/>
    </source>
</evidence>
<dbReference type="GeneID" id="94583799"/>
<reference evidence="1 2" key="1">
    <citation type="journal article" date="2016" name="PLoS ONE">
        <title>Sequence Assembly of Yarrowia lipolytica Strain W29/CLIB89 Shows Transposable Element Diversity.</title>
        <authorList>
            <person name="Magnan C."/>
            <person name="Yu J."/>
            <person name="Chang I."/>
            <person name="Jahn E."/>
            <person name="Kanomata Y."/>
            <person name="Wu J."/>
            <person name="Zeller M."/>
            <person name="Oakes M."/>
            <person name="Baldi P."/>
            <person name="Sandmeyer S."/>
        </authorList>
    </citation>
    <scope>NUCLEOTIDE SEQUENCE [LARGE SCALE GENOMIC DNA]</scope>
    <source>
        <strain evidence="2">CLIB89(W29)</strain>
    </source>
</reference>
<accession>A0A1D8NLC0</accession>
<gene>
    <name evidence="1" type="ORF">YALI1_F00400g</name>
</gene>
<organism evidence="1 2">
    <name type="scientific">Yarrowia lipolytica</name>
    <name type="common">Candida lipolytica</name>
    <dbReference type="NCBI Taxonomy" id="4952"/>
    <lineage>
        <taxon>Eukaryota</taxon>
        <taxon>Fungi</taxon>
        <taxon>Dikarya</taxon>
        <taxon>Ascomycota</taxon>
        <taxon>Saccharomycotina</taxon>
        <taxon>Dipodascomycetes</taxon>
        <taxon>Dipodascales</taxon>
        <taxon>Dipodascales incertae sedis</taxon>
        <taxon>Yarrowia</taxon>
    </lineage>
</organism>
<dbReference type="VEuPathDB" id="FungiDB:YALI1_F00400g"/>
<dbReference type="RefSeq" id="XP_068139306.1">
    <property type="nucleotide sequence ID" value="XM_068283205.1"/>
</dbReference>
<dbReference type="EMBL" id="CP017558">
    <property type="protein sequence ID" value="AOW06432.1"/>
    <property type="molecule type" value="Genomic_DNA"/>
</dbReference>
<name>A0A1D8NLC0_YARLL</name>
<sequence length="106" mass="11945">MLVLFDDVASGVAERTACIEVTFGAVTHNKWIVGSTYHKKILSHRTCADFEYKYKYKYSTVQYFKCSSVPVLATIRGSKLVIGDGLLNNTLQLGMLKRPYSRGFLN</sequence>
<proteinExistence type="predicted"/>
<dbReference type="AlphaFoldDB" id="A0A1D8NLC0"/>
<evidence type="ECO:0000313" key="1">
    <source>
        <dbReference type="EMBL" id="AOW06432.1"/>
    </source>
</evidence>
<protein>
    <submittedName>
        <fullName evidence="1">Uncharacterized protein</fullName>
    </submittedName>
</protein>